<gene>
    <name evidence="1" type="ORF">Terrestrivirus1_288</name>
</gene>
<protein>
    <submittedName>
        <fullName evidence="1">Uncharacterized protein</fullName>
    </submittedName>
</protein>
<reference evidence="1" key="1">
    <citation type="submission" date="2018-10" db="EMBL/GenBank/DDBJ databases">
        <title>Hidden diversity of soil giant viruses.</title>
        <authorList>
            <person name="Schulz F."/>
            <person name="Alteio L."/>
            <person name="Goudeau D."/>
            <person name="Ryan E.M."/>
            <person name="Malmstrom R.R."/>
            <person name="Blanchard J."/>
            <person name="Woyke T."/>
        </authorList>
    </citation>
    <scope>NUCLEOTIDE SEQUENCE</scope>
    <source>
        <strain evidence="1">TEV1</strain>
    </source>
</reference>
<accession>A0A3G4ZLX2</accession>
<dbReference type="EMBL" id="MK071979">
    <property type="protein sequence ID" value="AYV75414.1"/>
    <property type="molecule type" value="Genomic_DNA"/>
</dbReference>
<organism evidence="1">
    <name type="scientific">Terrestrivirus sp</name>
    <dbReference type="NCBI Taxonomy" id="2487775"/>
    <lineage>
        <taxon>Viruses</taxon>
        <taxon>Varidnaviria</taxon>
        <taxon>Bamfordvirae</taxon>
        <taxon>Nucleocytoviricota</taxon>
        <taxon>Megaviricetes</taxon>
        <taxon>Imitervirales</taxon>
        <taxon>Mimiviridae</taxon>
        <taxon>Klosneuvirinae</taxon>
    </lineage>
</organism>
<evidence type="ECO:0000313" key="1">
    <source>
        <dbReference type="EMBL" id="AYV75414.1"/>
    </source>
</evidence>
<proteinExistence type="predicted"/>
<name>A0A3G4ZLX2_9VIRU</name>
<sequence length="196" mass="22813">MKYIKASKYGYLTDKGNEIESQIHLIDESFDVIILDEMPTYDIYEYAGDYTMYELLNYNIKINNKKLHKYYKISTIEADLTRNTSYEAGRFHLFRYDDDSYDLIMVDTNGMSACNYGGSYKMFKKSFVLNRVTFDDLKTFSDKHYDIIGFANEQIVIALPSDAPDDTTKLIDMSRDVLTSTYLDLNKNCSIIDFTS</sequence>